<dbReference type="Proteomes" id="UP000292886">
    <property type="component" value="Chromosome"/>
</dbReference>
<dbReference type="InterPro" id="IPR011741">
    <property type="entry name" value="Phg_2220_C"/>
</dbReference>
<reference evidence="4" key="1">
    <citation type="submission" date="2019-03" db="EMBL/GenBank/DDBJ databases">
        <title>Weissella sp. 26KH-42 Genome sequencing.</title>
        <authorList>
            <person name="Heo J."/>
            <person name="Kim S.-J."/>
            <person name="Kim J.-S."/>
            <person name="Hong S.-B."/>
            <person name="Kwon S.-W."/>
        </authorList>
    </citation>
    <scope>NUCLEOTIDE SEQUENCE [LARGE SCALE GENOMIC DNA]</scope>
    <source>
        <strain evidence="4">26KH-42</strain>
    </source>
</reference>
<proteinExistence type="predicted"/>
<dbReference type="InterPro" id="IPR036388">
    <property type="entry name" value="WH-like_DNA-bd_sf"/>
</dbReference>
<dbReference type="KEGG" id="wei:EQG49_02490"/>
<gene>
    <name evidence="3" type="ORF">EQG49_02490</name>
</gene>
<evidence type="ECO:0000313" key="4">
    <source>
        <dbReference type="Proteomes" id="UP000292886"/>
    </source>
</evidence>
<keyword evidence="3" id="KW-0378">Hydrolase</keyword>
<accession>A0A4P6YRY3</accession>
<dbReference type="NCBIfam" id="TIGR02220">
    <property type="entry name" value="phg_TIGR02220"/>
    <property type="match status" value="1"/>
</dbReference>
<organism evidence="3 4">
    <name type="scientific">Periweissella cryptocerci</name>
    <dbReference type="NCBI Taxonomy" id="2506420"/>
    <lineage>
        <taxon>Bacteria</taxon>
        <taxon>Bacillati</taxon>
        <taxon>Bacillota</taxon>
        <taxon>Bacilli</taxon>
        <taxon>Lactobacillales</taxon>
        <taxon>Lactobacillaceae</taxon>
        <taxon>Periweissella</taxon>
    </lineage>
</organism>
<dbReference type="Pfam" id="PF13730">
    <property type="entry name" value="HTH_36"/>
    <property type="match status" value="1"/>
</dbReference>
<feature type="region of interest" description="Disordered" evidence="1">
    <location>
        <begin position="139"/>
        <end position="159"/>
    </location>
</feature>
<feature type="domain" description="Phage conserved hypothetical protein C-terminal" evidence="2">
    <location>
        <begin position="167"/>
        <end position="239"/>
    </location>
</feature>
<dbReference type="AlphaFoldDB" id="A0A4P6YRY3"/>
<dbReference type="GO" id="GO:0016787">
    <property type="term" value="F:hydrolase activity"/>
    <property type="evidence" value="ECO:0007669"/>
    <property type="project" value="UniProtKB-KW"/>
</dbReference>
<evidence type="ECO:0000259" key="2">
    <source>
        <dbReference type="Pfam" id="PF09524"/>
    </source>
</evidence>
<dbReference type="OrthoDB" id="9804441at2"/>
<name>A0A4P6YRY3_9LACO</name>
<dbReference type="RefSeq" id="WP_133362491.1">
    <property type="nucleotide sequence ID" value="NZ_CP037940.1"/>
</dbReference>
<evidence type="ECO:0000256" key="1">
    <source>
        <dbReference type="SAM" id="MobiDB-lite"/>
    </source>
</evidence>
<keyword evidence="4" id="KW-1185">Reference proteome</keyword>
<dbReference type="Pfam" id="PF09524">
    <property type="entry name" value="Phg_2220_C"/>
    <property type="match status" value="1"/>
</dbReference>
<dbReference type="Gene3D" id="1.10.10.10">
    <property type="entry name" value="Winged helix-like DNA-binding domain superfamily/Winged helix DNA-binding domain"/>
    <property type="match status" value="1"/>
</dbReference>
<evidence type="ECO:0000313" key="3">
    <source>
        <dbReference type="EMBL" id="QBO35411.1"/>
    </source>
</evidence>
<protein>
    <submittedName>
        <fullName evidence="3">Alpha/beta hydrolase</fullName>
    </submittedName>
</protein>
<dbReference type="EMBL" id="CP037940">
    <property type="protein sequence ID" value="QBO35411.1"/>
    <property type="molecule type" value="Genomic_DNA"/>
</dbReference>
<sequence length="252" mass="28673">MKIEQPNYYAVIPANIRYDNRLKANEKLLYAEISALVGKQGFAWPSNTYLSELYGVSTRSVTSWLGHLEKLGYIKIKLIYKSGTKEVERRLIYLAETVQEPYGNSFQGVVKKSSGGGEEIFQTPPEEIFQENNLIKSNTPNYQEEPLSGKPDAPSQQSATKPEVLEIVNYLNEVVGANYKANSKATTKHINARIAEGFTVDDFKRVIDVKYASWGHDSKMANYLRPVTLFGTKFEAYLNEQMPKKREELDWL</sequence>